<proteinExistence type="predicted"/>
<dbReference type="EMBL" id="QXGC01000989">
    <property type="protein sequence ID" value="KAE9214379.1"/>
    <property type="molecule type" value="Genomic_DNA"/>
</dbReference>
<dbReference type="EMBL" id="QXFX01000990">
    <property type="protein sequence ID" value="KAE9099136.1"/>
    <property type="molecule type" value="Genomic_DNA"/>
</dbReference>
<comment type="caution">
    <text evidence="1">The sequence shown here is derived from an EMBL/GenBank/DDBJ whole genome shotgun (WGS) entry which is preliminary data.</text>
</comment>
<sequence>MSQSNLVLRDITVATSNCMSEGLVAHVLDRVRVLRADLDFWILSALEVVRCRHQLRVRAQQLAHHRHHEYPDLQPDEHELATYAWPHSVTSAAPDPTPASDTFVQVEASHAATSRPGDRKTCCPPI</sequence>
<reference evidence="3 4" key="1">
    <citation type="submission" date="2018-09" db="EMBL/GenBank/DDBJ databases">
        <title>Genomic investigation of the strawberry pathogen Phytophthora fragariae indicates pathogenicity is determined by transcriptional variation in three key races.</title>
        <authorList>
            <person name="Adams T.M."/>
            <person name="Armitage A.D."/>
            <person name="Sobczyk M.K."/>
            <person name="Bates H.J."/>
            <person name="Dunwell J.M."/>
            <person name="Nellist C.F."/>
            <person name="Harrison R.J."/>
        </authorList>
    </citation>
    <scope>NUCLEOTIDE SEQUENCE [LARGE SCALE GENOMIC DNA]</scope>
    <source>
        <strain evidence="2 3">BC-23</strain>
        <strain evidence="1 4">ONT-3</strain>
    </source>
</reference>
<organism evidence="1 4">
    <name type="scientific">Phytophthora fragariae</name>
    <dbReference type="NCBI Taxonomy" id="53985"/>
    <lineage>
        <taxon>Eukaryota</taxon>
        <taxon>Sar</taxon>
        <taxon>Stramenopiles</taxon>
        <taxon>Oomycota</taxon>
        <taxon>Peronosporomycetes</taxon>
        <taxon>Peronosporales</taxon>
        <taxon>Peronosporaceae</taxon>
        <taxon>Phytophthora</taxon>
    </lineage>
</organism>
<evidence type="ECO:0000313" key="3">
    <source>
        <dbReference type="Proteomes" id="UP000476176"/>
    </source>
</evidence>
<dbReference type="Proteomes" id="UP000488956">
    <property type="component" value="Unassembled WGS sequence"/>
</dbReference>
<dbReference type="AlphaFoldDB" id="A0A6G0KV80"/>
<protein>
    <submittedName>
        <fullName evidence="1">Uncharacterized protein</fullName>
    </submittedName>
</protein>
<accession>A0A6G0KV80</accession>
<evidence type="ECO:0000313" key="1">
    <source>
        <dbReference type="EMBL" id="KAE9099136.1"/>
    </source>
</evidence>
<dbReference type="Proteomes" id="UP000476176">
    <property type="component" value="Unassembled WGS sequence"/>
</dbReference>
<evidence type="ECO:0000313" key="4">
    <source>
        <dbReference type="Proteomes" id="UP000488956"/>
    </source>
</evidence>
<gene>
    <name evidence="2" type="ORF">PF004_g15060</name>
    <name evidence="1" type="ORF">PF010_g15301</name>
</gene>
<name>A0A6G0KV80_9STRA</name>
<evidence type="ECO:0000313" key="2">
    <source>
        <dbReference type="EMBL" id="KAE9214379.1"/>
    </source>
</evidence>